<dbReference type="RefSeq" id="WP_109429363.1">
    <property type="nucleotide sequence ID" value="NZ_MPDK01000002.1"/>
</dbReference>
<comment type="catalytic activity">
    <reaction evidence="1 11">
        <text>5-(2-hydroxyethyl)-4-methylthiazole + ATP = 4-methyl-5-(2-phosphooxyethyl)-thiazole + ADP + H(+)</text>
        <dbReference type="Rhea" id="RHEA:24212"/>
        <dbReference type="ChEBI" id="CHEBI:15378"/>
        <dbReference type="ChEBI" id="CHEBI:17957"/>
        <dbReference type="ChEBI" id="CHEBI:30616"/>
        <dbReference type="ChEBI" id="CHEBI:58296"/>
        <dbReference type="ChEBI" id="CHEBI:456216"/>
        <dbReference type="EC" id="2.7.1.50"/>
    </reaction>
</comment>
<gene>
    <name evidence="11" type="primary">thiM</name>
    <name evidence="12" type="ORF">BM613_01360</name>
</gene>
<dbReference type="Proteomes" id="UP000245380">
    <property type="component" value="Unassembled WGS sequence"/>
</dbReference>
<dbReference type="EC" id="2.7.1.50" evidence="11"/>
<protein>
    <recommendedName>
        <fullName evidence="11">Hydroxyethylthiazole kinase</fullName>
        <ecNumber evidence="11">2.7.1.50</ecNumber>
    </recommendedName>
    <alternativeName>
        <fullName evidence="11">4-methyl-5-beta-hydroxyethylthiazole kinase</fullName>
        <shortName evidence="11">TH kinase</shortName>
        <shortName evidence="11">Thz kinase</shortName>
    </alternativeName>
</protein>
<keyword evidence="4 11" id="KW-0808">Transferase</keyword>
<evidence type="ECO:0000256" key="2">
    <source>
        <dbReference type="ARBA" id="ARBA00001946"/>
    </source>
</evidence>
<dbReference type="GO" id="GO:0005524">
    <property type="term" value="F:ATP binding"/>
    <property type="evidence" value="ECO:0007669"/>
    <property type="project" value="UniProtKB-UniRule"/>
</dbReference>
<dbReference type="NCBIfam" id="NF006830">
    <property type="entry name" value="PRK09355.1"/>
    <property type="match status" value="1"/>
</dbReference>
<evidence type="ECO:0000256" key="4">
    <source>
        <dbReference type="ARBA" id="ARBA00022679"/>
    </source>
</evidence>
<feature type="binding site" evidence="11">
    <location>
        <position position="167"/>
    </location>
    <ligand>
        <name>ATP</name>
        <dbReference type="ChEBI" id="CHEBI:30616"/>
    </ligand>
</feature>
<accession>A0A2U3DBW4</accession>
<dbReference type="PRINTS" id="PR01099">
    <property type="entry name" value="HYETHTZKNASE"/>
</dbReference>
<feature type="binding site" evidence="11">
    <location>
        <position position="194"/>
    </location>
    <ligand>
        <name>substrate</name>
    </ligand>
</feature>
<evidence type="ECO:0000256" key="9">
    <source>
        <dbReference type="ARBA" id="ARBA00022842"/>
    </source>
</evidence>
<proteinExistence type="inferred from homology"/>
<feature type="binding site" evidence="11">
    <location>
        <position position="121"/>
    </location>
    <ligand>
        <name>ATP</name>
        <dbReference type="ChEBI" id="CHEBI:30616"/>
    </ligand>
</feature>
<dbReference type="EMBL" id="MPDK01000002">
    <property type="protein sequence ID" value="PWI58770.1"/>
    <property type="molecule type" value="Genomic_DNA"/>
</dbReference>
<sequence>MDLQFIATAQEQVRRQRPLVHNITNLVVTNIVANALLAIGASPVMAYAKEEVADVASVSAALALNMGTLDERVVEAMEIAAKAANSKGVPIIFDPVGVGFTAYRNEVATRLINQYELTVVRGNAAEIGYLVGAGGTVKGVDSIDAGDDLTERMLQYAKVQNCVMIATGAIDYVTDGDHVWALHNGDELLGSITGSGCMLTGVIGAFIGVQPRFASRAQIAKASIAAITSYNVAGELAVLASKGPGTLQSKLFDELYHQQGESLVLRGRVEQLY</sequence>
<dbReference type="CDD" id="cd01170">
    <property type="entry name" value="THZ_kinase"/>
    <property type="match status" value="1"/>
</dbReference>
<dbReference type="Pfam" id="PF02110">
    <property type="entry name" value="HK"/>
    <property type="match status" value="1"/>
</dbReference>
<dbReference type="GO" id="GO:0004417">
    <property type="term" value="F:hydroxyethylthiazole kinase activity"/>
    <property type="evidence" value="ECO:0007669"/>
    <property type="project" value="UniProtKB-UniRule"/>
</dbReference>
<evidence type="ECO:0000256" key="1">
    <source>
        <dbReference type="ARBA" id="ARBA00001771"/>
    </source>
</evidence>
<evidence type="ECO:0000256" key="6">
    <source>
        <dbReference type="ARBA" id="ARBA00022741"/>
    </source>
</evidence>
<comment type="function">
    <text evidence="11">Catalyzes the phosphorylation of the hydroxyl group of 4-methyl-5-beta-hydroxyethylthiazole (THZ).</text>
</comment>
<evidence type="ECO:0000256" key="10">
    <source>
        <dbReference type="ARBA" id="ARBA00022977"/>
    </source>
</evidence>
<evidence type="ECO:0000256" key="8">
    <source>
        <dbReference type="ARBA" id="ARBA00022840"/>
    </source>
</evidence>
<comment type="cofactor">
    <cofactor evidence="2 11">
        <name>Mg(2+)</name>
        <dbReference type="ChEBI" id="CHEBI:18420"/>
    </cofactor>
</comment>
<dbReference type="UniPathway" id="UPA00060">
    <property type="reaction ID" value="UER00139"/>
</dbReference>
<comment type="caution">
    <text evidence="12">The sequence shown here is derived from an EMBL/GenBank/DDBJ whole genome shotgun (WGS) entry which is preliminary data.</text>
</comment>
<keyword evidence="5 11" id="KW-0479">Metal-binding</keyword>
<evidence type="ECO:0000313" key="12">
    <source>
        <dbReference type="EMBL" id="PWI58770.1"/>
    </source>
</evidence>
<dbReference type="GO" id="GO:0009229">
    <property type="term" value="P:thiamine diphosphate biosynthetic process"/>
    <property type="evidence" value="ECO:0007669"/>
    <property type="project" value="UniProtKB-UniRule"/>
</dbReference>
<dbReference type="InterPro" id="IPR000417">
    <property type="entry name" value="Hyethyz_kinase"/>
</dbReference>
<name>A0A2U3DBW4_SULT2</name>
<dbReference type="OrthoDB" id="9778146at2"/>
<feature type="binding site" evidence="11">
    <location>
        <position position="45"/>
    </location>
    <ligand>
        <name>substrate</name>
    </ligand>
</feature>
<dbReference type="GO" id="GO:0000287">
    <property type="term" value="F:magnesium ion binding"/>
    <property type="evidence" value="ECO:0007669"/>
    <property type="project" value="UniProtKB-UniRule"/>
</dbReference>
<evidence type="ECO:0000256" key="11">
    <source>
        <dbReference type="HAMAP-Rule" id="MF_00228"/>
    </source>
</evidence>
<organism evidence="12 13">
    <name type="scientific">Sulfoacidibacillus thermotolerans</name>
    <name type="common">Acidibacillus sulfuroxidans</name>
    <dbReference type="NCBI Taxonomy" id="1765684"/>
    <lineage>
        <taxon>Bacteria</taxon>
        <taxon>Bacillati</taxon>
        <taxon>Bacillota</taxon>
        <taxon>Bacilli</taxon>
        <taxon>Bacillales</taxon>
        <taxon>Alicyclobacillaceae</taxon>
        <taxon>Sulfoacidibacillus</taxon>
    </lineage>
</organism>
<keyword evidence="7 11" id="KW-0418">Kinase</keyword>
<dbReference type="GO" id="GO:0009228">
    <property type="term" value="P:thiamine biosynthetic process"/>
    <property type="evidence" value="ECO:0007669"/>
    <property type="project" value="UniProtKB-KW"/>
</dbReference>
<dbReference type="Gene3D" id="3.40.1190.20">
    <property type="match status" value="1"/>
</dbReference>
<dbReference type="HAMAP" id="MF_00228">
    <property type="entry name" value="Thz_kinase"/>
    <property type="match status" value="1"/>
</dbReference>
<dbReference type="AlphaFoldDB" id="A0A2U3DBW4"/>
<evidence type="ECO:0000313" key="13">
    <source>
        <dbReference type="Proteomes" id="UP000245380"/>
    </source>
</evidence>
<comment type="pathway">
    <text evidence="3 11">Cofactor biosynthesis; thiamine diphosphate biosynthesis; 4-methyl-5-(2-phosphoethyl)-thiazole from 5-(2-hydroxyethyl)-4-methylthiazole: step 1/1.</text>
</comment>
<keyword evidence="13" id="KW-1185">Reference proteome</keyword>
<dbReference type="SUPFAM" id="SSF53613">
    <property type="entry name" value="Ribokinase-like"/>
    <property type="match status" value="1"/>
</dbReference>
<dbReference type="PIRSF" id="PIRSF000513">
    <property type="entry name" value="Thz_kinase"/>
    <property type="match status" value="1"/>
</dbReference>
<evidence type="ECO:0000256" key="3">
    <source>
        <dbReference type="ARBA" id="ARBA00004868"/>
    </source>
</evidence>
<evidence type="ECO:0000256" key="7">
    <source>
        <dbReference type="ARBA" id="ARBA00022777"/>
    </source>
</evidence>
<reference evidence="12 13" key="1">
    <citation type="submission" date="2016-11" db="EMBL/GenBank/DDBJ databases">
        <title>Comparative genomics of Acidibacillus ferroxidans species.</title>
        <authorList>
            <person name="Oliveira G."/>
            <person name="Nunes G."/>
            <person name="Oliveira R."/>
            <person name="Araujo F."/>
            <person name="Salim A."/>
            <person name="Scholte L."/>
            <person name="Morais D."/>
            <person name="Nancucheo I."/>
            <person name="Johnson D.B."/>
            <person name="Grail B."/>
            <person name="Bittencourt J."/>
            <person name="Valadares R."/>
        </authorList>
    </citation>
    <scope>NUCLEOTIDE SEQUENCE [LARGE SCALE GENOMIC DNA]</scope>
    <source>
        <strain evidence="12 13">Y002</strain>
    </source>
</reference>
<keyword evidence="6 11" id="KW-0547">Nucleotide-binding</keyword>
<dbReference type="InterPro" id="IPR029056">
    <property type="entry name" value="Ribokinase-like"/>
</dbReference>
<keyword evidence="9 11" id="KW-0460">Magnesium</keyword>
<comment type="similarity">
    <text evidence="11">Belongs to the Thz kinase family.</text>
</comment>
<evidence type="ECO:0000256" key="5">
    <source>
        <dbReference type="ARBA" id="ARBA00022723"/>
    </source>
</evidence>
<keyword evidence="8 11" id="KW-0067">ATP-binding</keyword>
<keyword evidence="10 11" id="KW-0784">Thiamine biosynthesis</keyword>
<dbReference type="NCBIfam" id="TIGR00694">
    <property type="entry name" value="thiM"/>
    <property type="match status" value="1"/>
</dbReference>